<evidence type="ECO:0000313" key="1">
    <source>
        <dbReference type="EMBL" id="KAJ5462488.1"/>
    </source>
</evidence>
<accession>A0A9X0BHZ2</accession>
<gene>
    <name evidence="1" type="ORF">N7530_010693</name>
</gene>
<dbReference type="EMBL" id="JAPWDO010000007">
    <property type="protein sequence ID" value="KAJ5462488.1"/>
    <property type="molecule type" value="Genomic_DNA"/>
</dbReference>
<evidence type="ECO:0000313" key="2">
    <source>
        <dbReference type="Proteomes" id="UP001147760"/>
    </source>
</evidence>
<reference evidence="1" key="1">
    <citation type="submission" date="2022-12" db="EMBL/GenBank/DDBJ databases">
        <authorList>
            <person name="Petersen C."/>
        </authorList>
    </citation>
    <scope>NUCLEOTIDE SEQUENCE</scope>
    <source>
        <strain evidence="1">IBT 17660</strain>
    </source>
</reference>
<dbReference type="Proteomes" id="UP001147760">
    <property type="component" value="Unassembled WGS sequence"/>
</dbReference>
<keyword evidence="2" id="KW-1185">Reference proteome</keyword>
<name>A0A9X0BHZ2_9EURO</name>
<protein>
    <submittedName>
        <fullName evidence="1">Uncharacterized protein</fullName>
    </submittedName>
</protein>
<dbReference type="AlphaFoldDB" id="A0A9X0BHZ2"/>
<sequence length="64" mass="7180">MSHLCKSQEKVPFKFGIHHSKPQRYLAGLSGALGDAVEVCCNITIILNLADDIRKMKNSLLLRR</sequence>
<comment type="caution">
    <text evidence="1">The sequence shown here is derived from an EMBL/GenBank/DDBJ whole genome shotgun (WGS) entry which is preliminary data.</text>
</comment>
<organism evidence="1 2">
    <name type="scientific">Penicillium desertorum</name>
    <dbReference type="NCBI Taxonomy" id="1303715"/>
    <lineage>
        <taxon>Eukaryota</taxon>
        <taxon>Fungi</taxon>
        <taxon>Dikarya</taxon>
        <taxon>Ascomycota</taxon>
        <taxon>Pezizomycotina</taxon>
        <taxon>Eurotiomycetes</taxon>
        <taxon>Eurotiomycetidae</taxon>
        <taxon>Eurotiales</taxon>
        <taxon>Aspergillaceae</taxon>
        <taxon>Penicillium</taxon>
    </lineage>
</organism>
<proteinExistence type="predicted"/>
<reference evidence="1" key="2">
    <citation type="journal article" date="2023" name="IMA Fungus">
        <title>Comparative genomic study of the Penicillium genus elucidates a diverse pangenome and 15 lateral gene transfer events.</title>
        <authorList>
            <person name="Petersen C."/>
            <person name="Sorensen T."/>
            <person name="Nielsen M.R."/>
            <person name="Sondergaard T.E."/>
            <person name="Sorensen J.L."/>
            <person name="Fitzpatrick D.A."/>
            <person name="Frisvad J.C."/>
            <person name="Nielsen K.L."/>
        </authorList>
    </citation>
    <scope>NUCLEOTIDE SEQUENCE</scope>
    <source>
        <strain evidence="1">IBT 17660</strain>
    </source>
</reference>